<name>A0A7T5R243_9BACT</name>
<evidence type="ECO:0000313" key="2">
    <source>
        <dbReference type="Proteomes" id="UP000595362"/>
    </source>
</evidence>
<accession>A0A7T5R243</accession>
<proteinExistence type="predicted"/>
<organism evidence="1 2">
    <name type="scientific">Micavibrio aeruginosavorus</name>
    <dbReference type="NCBI Taxonomy" id="349221"/>
    <lineage>
        <taxon>Bacteria</taxon>
        <taxon>Pseudomonadati</taxon>
        <taxon>Bdellovibrionota</taxon>
        <taxon>Bdellovibrionia</taxon>
        <taxon>Bdellovibrionales</taxon>
        <taxon>Pseudobdellovibrionaceae</taxon>
        <taxon>Micavibrio</taxon>
    </lineage>
</organism>
<gene>
    <name evidence="1" type="ORF">HYS17_11820</name>
</gene>
<dbReference type="Proteomes" id="UP000595362">
    <property type="component" value="Chromosome"/>
</dbReference>
<sequence>MDSEILYELARVNVYGDLEKALAPLVRGSLSLLARDRAQIGGFHNDARFYLEAGMAARFVSVLRDFCEARRRGVGYEDARAGALAGYEELSGIQADPQSMVFLPGSFFNPLDGQSDAVKDDYYRFRFVDEFSTLLTTLSHYLIEVDNHFWAHRTVSRHIADRLEAFRDPQTASAGFGAAPPTAEEEYFNTVVKWLRARGVLADAKRQVGDRLHTAGIGPVFDQAVDGNPEAWNSLVHYSTHCEIMADHLSLRLCNGELPGLYAQAAVENAYMASSNDFDMTRAVKIEPHKALFSFLQDYIIAAQAELAQMDADGQSLGPDYERFSQSALQQLSLDLMTAFYERKPAVPAPQAQP</sequence>
<dbReference type="AlphaFoldDB" id="A0A7T5R243"/>
<evidence type="ECO:0000313" key="1">
    <source>
        <dbReference type="EMBL" id="QQG36157.1"/>
    </source>
</evidence>
<protein>
    <submittedName>
        <fullName evidence="1">Uncharacterized protein</fullName>
    </submittedName>
</protein>
<reference evidence="1 2" key="1">
    <citation type="submission" date="2020-07" db="EMBL/GenBank/DDBJ databases">
        <title>Huge and variable diversity of episymbiotic CPR bacteria and DPANN archaea in groundwater ecosystems.</title>
        <authorList>
            <person name="He C.Y."/>
            <person name="Keren R."/>
            <person name="Whittaker M."/>
            <person name="Farag I.F."/>
            <person name="Doudna J."/>
            <person name="Cate J.H.D."/>
            <person name="Banfield J.F."/>
        </authorList>
    </citation>
    <scope>NUCLEOTIDE SEQUENCE [LARGE SCALE GENOMIC DNA]</scope>
    <source>
        <strain evidence="1">NC_groundwater_70_Ag_B-0.1um_54_66</strain>
    </source>
</reference>
<dbReference type="EMBL" id="CP066681">
    <property type="protein sequence ID" value="QQG36157.1"/>
    <property type="molecule type" value="Genomic_DNA"/>
</dbReference>